<dbReference type="AlphaFoldDB" id="A0A640UNA7"/>
<name>A0A640UNA7_9ACTN</name>
<feature type="region of interest" description="Disordered" evidence="1">
    <location>
        <begin position="361"/>
        <end position="380"/>
    </location>
</feature>
<evidence type="ECO:0000313" key="2">
    <source>
        <dbReference type="EMBL" id="GFE35775.1"/>
    </source>
</evidence>
<accession>A0A640UNA7</accession>
<evidence type="ECO:0000313" key="3">
    <source>
        <dbReference type="Proteomes" id="UP000431826"/>
    </source>
</evidence>
<dbReference type="EMBL" id="BLIR01000001">
    <property type="protein sequence ID" value="GFE35775.1"/>
    <property type="molecule type" value="Genomic_DNA"/>
</dbReference>
<gene>
    <name evidence="2" type="ORF">Stube_04480</name>
</gene>
<dbReference type="Proteomes" id="UP000431826">
    <property type="component" value="Unassembled WGS sequence"/>
</dbReference>
<comment type="caution">
    <text evidence="2">The sequence shown here is derived from an EMBL/GenBank/DDBJ whole genome shotgun (WGS) entry which is preliminary data.</text>
</comment>
<protein>
    <submittedName>
        <fullName evidence="2">Uncharacterized protein</fullName>
    </submittedName>
</protein>
<sequence length="380" mass="41179">MRRLVAAGGFTGQGPDEFRALLEEMTGLGILAGDSQGWRLRSSNVLRLLGNQHAIEEALENHDTSKPLTKLTAAQARRPIAADNRISPLTEQQLARLTTPGNELRIVIGSAATGLGSIANVLDDQQKRAPSKLDPIVCSTSPSHYKELLSTGKPGPLHRIVVVKLSRFNDIDKARASLRQAETIQPPAGVTRTVVALADACKAEHLALATEFDPDNALIPLRRVTLEGISSWATDVEALAPFAETEARNRLMETTGGWPILLDEALVQARQGRRVLTICKNIDEEVTSGALGTALLDGLGLTASPDMRTLLTDLAALDEPLPWDDLVELLQDSHPAPQQALERLRMLDALAQDEKQLHMLDPTVRRAWPPQPSGWSPTPA</sequence>
<proteinExistence type="predicted"/>
<organism evidence="2 3">
    <name type="scientific">Streptomyces tubercidicus</name>
    <dbReference type="NCBI Taxonomy" id="47759"/>
    <lineage>
        <taxon>Bacteria</taxon>
        <taxon>Bacillati</taxon>
        <taxon>Actinomycetota</taxon>
        <taxon>Actinomycetes</taxon>
        <taxon>Kitasatosporales</taxon>
        <taxon>Streptomycetaceae</taxon>
        <taxon>Streptomyces</taxon>
    </lineage>
</organism>
<keyword evidence="3" id="KW-1185">Reference proteome</keyword>
<evidence type="ECO:0000256" key="1">
    <source>
        <dbReference type="SAM" id="MobiDB-lite"/>
    </source>
</evidence>
<reference evidence="2 3" key="1">
    <citation type="submission" date="2019-12" db="EMBL/GenBank/DDBJ databases">
        <title>Whole genome shotgun sequence of Streptomyces tubercidicus NBRC 13090.</title>
        <authorList>
            <person name="Ichikawa N."/>
            <person name="Kimura A."/>
            <person name="Kitahashi Y."/>
            <person name="Komaki H."/>
            <person name="Tamura T."/>
        </authorList>
    </citation>
    <scope>NUCLEOTIDE SEQUENCE [LARGE SCALE GENOMIC DNA]</scope>
    <source>
        <strain evidence="2 3">NBRC 13090</strain>
    </source>
</reference>